<proteinExistence type="predicted"/>
<sequence>MGTIEKIKFKLRKLKAKFKVRRLLAKDAKAGNVEHENRLAQVHRVEGTEHRIERAVDVMVAARRSVYGAEMLPRTTDFGVTPEEARELHRKQQAYDAANVKHAAKDAAVQDGGGIWDGSAPKNDAPTGNDNASLI</sequence>
<evidence type="ECO:0000313" key="2">
    <source>
        <dbReference type="EMBL" id="KAF4494690.1"/>
    </source>
</evidence>
<comment type="caution">
    <text evidence="2">The sequence shown here is derived from an EMBL/GenBank/DDBJ whole genome shotgun (WGS) entry which is preliminary data.</text>
</comment>
<organism evidence="2 3">
    <name type="scientific">Fusarium agapanthi</name>
    <dbReference type="NCBI Taxonomy" id="1803897"/>
    <lineage>
        <taxon>Eukaryota</taxon>
        <taxon>Fungi</taxon>
        <taxon>Dikarya</taxon>
        <taxon>Ascomycota</taxon>
        <taxon>Pezizomycotina</taxon>
        <taxon>Sordariomycetes</taxon>
        <taxon>Hypocreomycetidae</taxon>
        <taxon>Hypocreales</taxon>
        <taxon>Nectriaceae</taxon>
        <taxon>Fusarium</taxon>
        <taxon>Fusarium fujikuroi species complex</taxon>
    </lineage>
</organism>
<evidence type="ECO:0000256" key="1">
    <source>
        <dbReference type="SAM" id="MobiDB-lite"/>
    </source>
</evidence>
<dbReference type="AlphaFoldDB" id="A0A9P5E4P4"/>
<protein>
    <submittedName>
        <fullName evidence="2">Uncharacterized protein</fullName>
    </submittedName>
</protein>
<feature type="region of interest" description="Disordered" evidence="1">
    <location>
        <begin position="109"/>
        <end position="135"/>
    </location>
</feature>
<keyword evidence="3" id="KW-1185">Reference proteome</keyword>
<dbReference type="EMBL" id="LUFC02000736">
    <property type="protein sequence ID" value="KAF4494690.1"/>
    <property type="molecule type" value="Genomic_DNA"/>
</dbReference>
<dbReference type="Proteomes" id="UP000737391">
    <property type="component" value="Unassembled WGS sequence"/>
</dbReference>
<accession>A0A9P5E4P4</accession>
<name>A0A9P5E4P4_9HYPO</name>
<dbReference type="OrthoDB" id="5100051at2759"/>
<gene>
    <name evidence="2" type="ORF">FAGAP_9176</name>
</gene>
<evidence type="ECO:0000313" key="3">
    <source>
        <dbReference type="Proteomes" id="UP000737391"/>
    </source>
</evidence>
<feature type="compositionally biased region" description="Polar residues" evidence="1">
    <location>
        <begin position="126"/>
        <end position="135"/>
    </location>
</feature>
<reference evidence="2" key="1">
    <citation type="submission" date="2020-01" db="EMBL/GenBank/DDBJ databases">
        <title>Identification and distribution of gene clusters putatively required for synthesis of sphingolipid metabolism inhibitors in phylogenetically diverse species of the filamentous fungus Fusarium.</title>
        <authorList>
            <person name="Kim H.-S."/>
            <person name="Busman M."/>
            <person name="Brown D.W."/>
            <person name="Divon H."/>
            <person name="Uhlig S."/>
            <person name="Proctor R.H."/>
        </authorList>
    </citation>
    <scope>NUCLEOTIDE SEQUENCE</scope>
    <source>
        <strain evidence="2">NRRL 31653</strain>
    </source>
</reference>